<proteinExistence type="predicted"/>
<sequence>MKKKFVRVMLFGALTLTVSTAVTSCKDYDDDIKGLQEQVDKITSASPVSTEDMNAAVDKASKELKEQLAKLEKLVNDPSSETSLTQQIADLQEALKTAVGENAKDLAGKLATAQNDLAALKKALGGDDYINGLKKKITDLETAKSTLQTLIDAEAAYQNNKDISGYKNTGFDAYLNQEILNAIGKEGSIALYVDKVVKTAVGTVLADVNKYLSENFKENADLAAFVKEVNETLFSKEYKAQMDKLNLLLAAIDKAVGDGSTYEDYAAVIKQIDETKQQLAGLELPSGEGVTFNSAVKDIIQRESEGNAGIIKGLEEKLQKEIDAIKGMIQSIVYVPEYADGQVLFNTYYMQFDDKKEDWKPVVNVDEVTVKFRVSPSAVVADLVANFGEENAKYDIAVDCQKVKTRALNDPFKIKGIKTVEGESNLIEVTLDASAVSHSYAVALTVKDKVATDKKTLNDVSSNYFAAVKSDLYISKVEWASANGAVATVKKGAAIDYMENDGDTKVSDYELTVNTSIDGSGKVSGTSSTKTLAELGISDKYFKVAFAFTDKATAEKSFELKEATGVLTAKGDAGSKAIVKSTVTVTDPATAGDKKPVTKEYTAKEYTEVKIVSEGEAQVITLKSTESILWNAIEKPYDITTIGADGVDKVIAAIKNALNMKVTDKFSSCTFDAVAQDQTIKLGSNSGGELALIIPKETTCAPTDITTKITNGDYTVDVTVKGVTVTLPDAENKAFKLVANIYTDGTLLINLGKDVNGKVNAVTASRSLKELYTNYDKVYENLVTTVGGTMEFALADDVQKDAAPEERKGVEVTKDGTVTVSNDYDGKPIKVTLEGKCGKEKIFAITIPVVIPANELNGTFGYKDAKNTKFEYDVKNATARTNGLDLTTAFVWKDGDKKNVWPTADNDTYGSNNAMDIYNFSIVYSLSGKDASSFEVPTISDSKLKLIKSIAETSTIKSTMEVVVTATPTSPWGSMVGQAKSITVTVPTWVDKQ</sequence>
<dbReference type="EMBL" id="JARZAK010000002">
    <property type="protein sequence ID" value="MDY7257172.1"/>
    <property type="molecule type" value="Genomic_DNA"/>
</dbReference>
<reference evidence="3 4" key="1">
    <citation type="submission" date="2023-04" db="EMBL/GenBank/DDBJ databases">
        <title>Bacteroides pacosi sp. nov., isolated from the fecal material of an alpaca.</title>
        <authorList>
            <person name="Miller S."/>
            <person name="Hendry M."/>
            <person name="King J."/>
            <person name="Sankaranarayanan K."/>
            <person name="Lawson P.A."/>
        </authorList>
    </citation>
    <scope>NUCLEOTIDE SEQUENCE [LARGE SCALE GENOMIC DNA]</scope>
    <source>
        <strain evidence="3 4">A2-P53</strain>
    </source>
</reference>
<protein>
    <recommendedName>
        <fullName evidence="5">Cell surface protein</fullName>
    </recommendedName>
</protein>
<evidence type="ECO:0000313" key="3">
    <source>
        <dbReference type="EMBL" id="MDY7257172.1"/>
    </source>
</evidence>
<feature type="chain" id="PRO_5045844186" description="Cell surface protein" evidence="2">
    <location>
        <begin position="22"/>
        <end position="993"/>
    </location>
</feature>
<name>A0ABU5HLU3_9BACE</name>
<evidence type="ECO:0000256" key="1">
    <source>
        <dbReference type="SAM" id="Coils"/>
    </source>
</evidence>
<evidence type="ECO:0000313" key="4">
    <source>
        <dbReference type="Proteomes" id="UP001292913"/>
    </source>
</evidence>
<accession>A0ABU5HLU3</accession>
<gene>
    <name evidence="3" type="ORF">QHG74_05520</name>
</gene>
<evidence type="ECO:0000256" key="2">
    <source>
        <dbReference type="SAM" id="SignalP"/>
    </source>
</evidence>
<dbReference type="RefSeq" id="WP_322019281.1">
    <property type="nucleotide sequence ID" value="NZ_JARZAK010000002.1"/>
</dbReference>
<keyword evidence="2" id="KW-0732">Signal</keyword>
<comment type="caution">
    <text evidence="3">The sequence shown here is derived from an EMBL/GenBank/DDBJ whole genome shotgun (WGS) entry which is preliminary data.</text>
</comment>
<keyword evidence="4" id="KW-1185">Reference proteome</keyword>
<evidence type="ECO:0008006" key="5">
    <source>
        <dbReference type="Google" id="ProtNLM"/>
    </source>
</evidence>
<feature type="signal peptide" evidence="2">
    <location>
        <begin position="1"/>
        <end position="21"/>
    </location>
</feature>
<organism evidence="3 4">
    <name type="scientific">Bacteroides vicugnae</name>
    <dbReference type="NCBI Taxonomy" id="3037989"/>
    <lineage>
        <taxon>Bacteria</taxon>
        <taxon>Pseudomonadati</taxon>
        <taxon>Bacteroidota</taxon>
        <taxon>Bacteroidia</taxon>
        <taxon>Bacteroidales</taxon>
        <taxon>Bacteroidaceae</taxon>
        <taxon>Bacteroides</taxon>
    </lineage>
</organism>
<dbReference type="PROSITE" id="PS51257">
    <property type="entry name" value="PROKAR_LIPOPROTEIN"/>
    <property type="match status" value="1"/>
</dbReference>
<keyword evidence="1" id="KW-0175">Coiled coil</keyword>
<feature type="coiled-coil region" evidence="1">
    <location>
        <begin position="25"/>
        <end position="77"/>
    </location>
</feature>
<dbReference type="Proteomes" id="UP001292913">
    <property type="component" value="Unassembled WGS sequence"/>
</dbReference>